<feature type="transmembrane region" description="Helical" evidence="1">
    <location>
        <begin position="105"/>
        <end position="127"/>
    </location>
</feature>
<accession>A0A2S6IPP8</accession>
<comment type="caution">
    <text evidence="2">The sequence shown here is derived from an EMBL/GenBank/DDBJ whole genome shotgun (WGS) entry which is preliminary data.</text>
</comment>
<gene>
    <name evidence="2" type="ORF">LY01_00041</name>
</gene>
<organism evidence="2 3">
    <name type="scientific">Nonlabens xylanidelens</name>
    <dbReference type="NCBI Taxonomy" id="191564"/>
    <lineage>
        <taxon>Bacteria</taxon>
        <taxon>Pseudomonadati</taxon>
        <taxon>Bacteroidota</taxon>
        <taxon>Flavobacteriia</taxon>
        <taxon>Flavobacteriales</taxon>
        <taxon>Flavobacteriaceae</taxon>
        <taxon>Nonlabens</taxon>
    </lineage>
</organism>
<proteinExistence type="predicted"/>
<dbReference type="Proteomes" id="UP000239002">
    <property type="component" value="Unassembled WGS sequence"/>
</dbReference>
<protein>
    <submittedName>
        <fullName evidence="2">Uncharacterized protein</fullName>
    </submittedName>
</protein>
<dbReference type="AlphaFoldDB" id="A0A2S6IPP8"/>
<evidence type="ECO:0000256" key="1">
    <source>
        <dbReference type="SAM" id="Phobius"/>
    </source>
</evidence>
<feature type="transmembrane region" description="Helical" evidence="1">
    <location>
        <begin position="48"/>
        <end position="69"/>
    </location>
</feature>
<evidence type="ECO:0000313" key="2">
    <source>
        <dbReference type="EMBL" id="PPK96227.1"/>
    </source>
</evidence>
<reference evidence="2 3" key="1">
    <citation type="submission" date="2018-02" db="EMBL/GenBank/DDBJ databases">
        <title>Genomic Encyclopedia of Archaeal and Bacterial Type Strains, Phase II (KMG-II): from individual species to whole genera.</title>
        <authorList>
            <person name="Goeker M."/>
        </authorList>
    </citation>
    <scope>NUCLEOTIDE SEQUENCE [LARGE SCALE GENOMIC DNA]</scope>
    <source>
        <strain evidence="2 3">DSM 16809</strain>
    </source>
</reference>
<keyword evidence="1" id="KW-1133">Transmembrane helix</keyword>
<name>A0A2S6IPP8_9FLAO</name>
<evidence type="ECO:0000313" key="3">
    <source>
        <dbReference type="Proteomes" id="UP000239002"/>
    </source>
</evidence>
<dbReference type="RefSeq" id="WP_211289250.1">
    <property type="nucleotide sequence ID" value="NZ_MQVW01000022.1"/>
</dbReference>
<feature type="transmembrane region" description="Helical" evidence="1">
    <location>
        <begin position="20"/>
        <end position="41"/>
    </location>
</feature>
<keyword evidence="1" id="KW-0472">Membrane</keyword>
<keyword evidence="1" id="KW-0812">Transmembrane</keyword>
<dbReference type="EMBL" id="PTJE01000001">
    <property type="protein sequence ID" value="PPK96227.1"/>
    <property type="molecule type" value="Genomic_DNA"/>
</dbReference>
<sequence length="128" mass="14994">MLNSYTYQITDYFGFQTPWYVEYMICFGQVVWQGVMITLWSRKNSWDYLGNMSAVSTLGGILLLPILLLQQFIELHPFLYIGYFMLVVGVMLLEHIRRCGNMKLGYLPTVSWLSFRCVVLIIILTLFN</sequence>
<feature type="transmembrane region" description="Helical" evidence="1">
    <location>
        <begin position="75"/>
        <end position="93"/>
    </location>
</feature>
<keyword evidence="3" id="KW-1185">Reference proteome</keyword>